<dbReference type="CDD" id="cd00207">
    <property type="entry name" value="fer2"/>
    <property type="match status" value="1"/>
</dbReference>
<keyword evidence="2" id="KW-0479">Metal-binding</keyword>
<dbReference type="Pfam" id="PF01799">
    <property type="entry name" value="Fer2_2"/>
    <property type="match status" value="1"/>
</dbReference>
<evidence type="ECO:0000256" key="3">
    <source>
        <dbReference type="ARBA" id="ARBA00023002"/>
    </source>
</evidence>
<keyword evidence="1" id="KW-0001">2Fe-2S</keyword>
<dbReference type="Pfam" id="PF00111">
    <property type="entry name" value="Fer2"/>
    <property type="match status" value="1"/>
</dbReference>
<keyword evidence="5" id="KW-0411">Iron-sulfur</keyword>
<evidence type="ECO:0000256" key="4">
    <source>
        <dbReference type="ARBA" id="ARBA00023004"/>
    </source>
</evidence>
<protein>
    <submittedName>
        <fullName evidence="7">(2Fe-2S)-binding protein</fullName>
    </submittedName>
</protein>
<dbReference type="PROSITE" id="PS51085">
    <property type="entry name" value="2FE2S_FER_2"/>
    <property type="match status" value="1"/>
</dbReference>
<proteinExistence type="predicted"/>
<dbReference type="PANTHER" id="PTHR44379:SF8">
    <property type="entry name" value="XANTHINE DEHYDROGENASE IRON-SULFUR-BINDING SUBUNIT XDHC-RELATED"/>
    <property type="match status" value="1"/>
</dbReference>
<dbReference type="InterPro" id="IPR001041">
    <property type="entry name" value="2Fe-2S_ferredoxin-type"/>
</dbReference>
<feature type="domain" description="2Fe-2S ferredoxin-type" evidence="6">
    <location>
        <begin position="4"/>
        <end position="80"/>
    </location>
</feature>
<dbReference type="Proteomes" id="UP001501251">
    <property type="component" value="Unassembled WGS sequence"/>
</dbReference>
<keyword evidence="8" id="KW-1185">Reference proteome</keyword>
<dbReference type="InterPro" id="IPR002888">
    <property type="entry name" value="2Fe-2S-bd"/>
</dbReference>
<sequence length="172" mass="18062">MPSQIVSLVVNGEPREFIARPGTTLLAALRDTLGLTAAKRGCSQGSCGTCTVLVDDRPVTACLVAVETVSDCSVRTLEGVAAGGDLDEVQSAFVDNFATQCGFCTAGMIMVAEALLDRDPDPSREDVAEAISGNVCRCTGYQPIMIAILDAARRRREESAKPGRPVEGTVAR</sequence>
<name>A0ABP8AUP2_9ACTN</name>
<dbReference type="SUPFAM" id="SSF54292">
    <property type="entry name" value="2Fe-2S ferredoxin-like"/>
    <property type="match status" value="1"/>
</dbReference>
<comment type="caution">
    <text evidence="7">The sequence shown here is derived from an EMBL/GenBank/DDBJ whole genome shotgun (WGS) entry which is preliminary data.</text>
</comment>
<dbReference type="EMBL" id="BAABAQ010000004">
    <property type="protein sequence ID" value="GAA4191023.1"/>
    <property type="molecule type" value="Genomic_DNA"/>
</dbReference>
<dbReference type="SUPFAM" id="SSF47741">
    <property type="entry name" value="CO dehydrogenase ISP C-domain like"/>
    <property type="match status" value="1"/>
</dbReference>
<dbReference type="InterPro" id="IPR036010">
    <property type="entry name" value="2Fe-2S_ferredoxin-like_sf"/>
</dbReference>
<dbReference type="Gene3D" id="1.10.150.120">
    <property type="entry name" value="[2Fe-2S]-binding domain"/>
    <property type="match status" value="1"/>
</dbReference>
<dbReference type="InterPro" id="IPR006058">
    <property type="entry name" value="2Fe2S_fd_BS"/>
</dbReference>
<evidence type="ECO:0000259" key="6">
    <source>
        <dbReference type="PROSITE" id="PS51085"/>
    </source>
</evidence>
<accession>A0ABP8AUP2</accession>
<dbReference type="PANTHER" id="PTHR44379">
    <property type="entry name" value="OXIDOREDUCTASE WITH IRON-SULFUR SUBUNIT"/>
    <property type="match status" value="1"/>
</dbReference>
<evidence type="ECO:0000256" key="2">
    <source>
        <dbReference type="ARBA" id="ARBA00022723"/>
    </source>
</evidence>
<keyword evidence="3" id="KW-0560">Oxidoreductase</keyword>
<reference evidence="8" key="1">
    <citation type="journal article" date="2019" name="Int. J. Syst. Evol. Microbiol.">
        <title>The Global Catalogue of Microorganisms (GCM) 10K type strain sequencing project: providing services to taxonomists for standard genome sequencing and annotation.</title>
        <authorList>
            <consortium name="The Broad Institute Genomics Platform"/>
            <consortium name="The Broad Institute Genome Sequencing Center for Infectious Disease"/>
            <person name="Wu L."/>
            <person name="Ma J."/>
        </authorList>
    </citation>
    <scope>NUCLEOTIDE SEQUENCE [LARGE SCALE GENOMIC DNA]</scope>
    <source>
        <strain evidence="8">JCM 17388</strain>
    </source>
</reference>
<dbReference type="InterPro" id="IPR012675">
    <property type="entry name" value="Beta-grasp_dom_sf"/>
</dbReference>
<evidence type="ECO:0000256" key="5">
    <source>
        <dbReference type="ARBA" id="ARBA00023014"/>
    </source>
</evidence>
<evidence type="ECO:0000256" key="1">
    <source>
        <dbReference type="ARBA" id="ARBA00022714"/>
    </source>
</evidence>
<evidence type="ECO:0000313" key="8">
    <source>
        <dbReference type="Proteomes" id="UP001501251"/>
    </source>
</evidence>
<evidence type="ECO:0000313" key="7">
    <source>
        <dbReference type="EMBL" id="GAA4191023.1"/>
    </source>
</evidence>
<keyword evidence="4" id="KW-0408">Iron</keyword>
<gene>
    <name evidence="7" type="ORF">GCM10022252_30230</name>
</gene>
<dbReference type="InterPro" id="IPR051452">
    <property type="entry name" value="Diverse_Oxidoreductases"/>
</dbReference>
<dbReference type="PROSITE" id="PS00197">
    <property type="entry name" value="2FE2S_FER_1"/>
    <property type="match status" value="1"/>
</dbReference>
<dbReference type="RefSeq" id="WP_344918470.1">
    <property type="nucleotide sequence ID" value="NZ_BAABAQ010000004.1"/>
</dbReference>
<organism evidence="7 8">
    <name type="scientific">Streptosporangium oxazolinicum</name>
    <dbReference type="NCBI Taxonomy" id="909287"/>
    <lineage>
        <taxon>Bacteria</taxon>
        <taxon>Bacillati</taxon>
        <taxon>Actinomycetota</taxon>
        <taxon>Actinomycetes</taxon>
        <taxon>Streptosporangiales</taxon>
        <taxon>Streptosporangiaceae</taxon>
        <taxon>Streptosporangium</taxon>
    </lineage>
</organism>
<dbReference type="InterPro" id="IPR036884">
    <property type="entry name" value="2Fe-2S-bd_dom_sf"/>
</dbReference>
<dbReference type="Gene3D" id="3.10.20.30">
    <property type="match status" value="1"/>
</dbReference>